<dbReference type="InterPro" id="IPR002937">
    <property type="entry name" value="Amino_oxidase"/>
</dbReference>
<evidence type="ECO:0000313" key="1">
    <source>
        <dbReference type="EMBL" id="BCS02714.1"/>
    </source>
</evidence>
<dbReference type="GeneID" id="64964035"/>
<dbReference type="InterPro" id="IPR050281">
    <property type="entry name" value="Flavin_monoamine_oxidase"/>
</dbReference>
<dbReference type="Pfam" id="PF01593">
    <property type="entry name" value="Amino_oxidase"/>
    <property type="match status" value="1"/>
</dbReference>
<reference evidence="1" key="2">
    <citation type="submission" date="2021-02" db="EMBL/GenBank/DDBJ databases">
        <title>Aspergillus luchuensis mut. kawachii IFO 4304 genome sequence.</title>
        <authorList>
            <person name="Mori K."/>
            <person name="Kadooka C."/>
            <person name="Goto M."/>
            <person name="Futagami T."/>
        </authorList>
    </citation>
    <scope>NUCLEOTIDE SEQUENCE</scope>
    <source>
        <strain evidence="1">IFO 4308</strain>
    </source>
</reference>
<protein>
    <submittedName>
        <fullName evidence="1">Uncharacterized protein</fullName>
    </submittedName>
</protein>
<dbReference type="SUPFAM" id="SSF54373">
    <property type="entry name" value="FAD-linked reductases, C-terminal domain"/>
    <property type="match status" value="1"/>
</dbReference>
<evidence type="ECO:0000313" key="2">
    <source>
        <dbReference type="Proteomes" id="UP000661280"/>
    </source>
</evidence>
<gene>
    <name evidence="1" type="ORF">AKAW2_60978S</name>
</gene>
<proteinExistence type="predicted"/>
<dbReference type="KEGG" id="aluc:AKAW2_60978S"/>
<dbReference type="Gene3D" id="3.50.50.60">
    <property type="entry name" value="FAD/NAD(P)-binding domain"/>
    <property type="match status" value="1"/>
</dbReference>
<dbReference type="Gene3D" id="3.90.660.10">
    <property type="match status" value="1"/>
</dbReference>
<dbReference type="Proteomes" id="UP000661280">
    <property type="component" value="Chromosome 6"/>
</dbReference>
<dbReference type="SUPFAM" id="SSF51905">
    <property type="entry name" value="FAD/NAD(P)-binding domain"/>
    <property type="match status" value="1"/>
</dbReference>
<dbReference type="GO" id="GO:0006598">
    <property type="term" value="P:polyamine catabolic process"/>
    <property type="evidence" value="ECO:0007669"/>
    <property type="project" value="TreeGrafter"/>
</dbReference>
<accession>A0A7R7WHP4</accession>
<dbReference type="InterPro" id="IPR036188">
    <property type="entry name" value="FAD/NAD-bd_sf"/>
</dbReference>
<dbReference type="PANTHER" id="PTHR10742:SF313">
    <property type="entry name" value="AMINE OXIDASE"/>
    <property type="match status" value="1"/>
</dbReference>
<keyword evidence="2" id="KW-1185">Reference proteome</keyword>
<dbReference type="EMBL" id="AP024430">
    <property type="protein sequence ID" value="BCS02714.1"/>
    <property type="molecule type" value="Genomic_DNA"/>
</dbReference>
<dbReference type="AlphaFoldDB" id="A0A7R7WHP4"/>
<reference evidence="1" key="1">
    <citation type="submission" date="2021-01" db="EMBL/GenBank/DDBJ databases">
        <authorList>
            <consortium name="Aspergillus luchuensis mut. kawachii IFO 4304 genome sequencing consortium"/>
            <person name="Kazuki M."/>
            <person name="Futagami T."/>
        </authorList>
    </citation>
    <scope>NUCLEOTIDE SEQUENCE</scope>
    <source>
        <strain evidence="1">IFO 4308</strain>
    </source>
</reference>
<dbReference type="OrthoDB" id="7777654at2759"/>
<dbReference type="PANTHER" id="PTHR10742">
    <property type="entry name" value="FLAVIN MONOAMINE OXIDASE"/>
    <property type="match status" value="1"/>
</dbReference>
<name>A0A7R7WHP4_ASPKA</name>
<sequence>MEVLHMIFGDEAVPEPIDIYYARWTQKPWSYGSYSNWPPAVSAQTHQNLRANVGRVLFAGEATSPNFSGFLHGAYYEGKRAAKSITSCLYGPGWNDCDPDRGRDGATLFLEFA</sequence>
<dbReference type="GO" id="GO:0016491">
    <property type="term" value="F:oxidoreductase activity"/>
    <property type="evidence" value="ECO:0007669"/>
    <property type="project" value="InterPro"/>
</dbReference>
<dbReference type="RefSeq" id="XP_041546476.1">
    <property type="nucleotide sequence ID" value="XM_041693163.1"/>
</dbReference>
<organism evidence="1 2">
    <name type="scientific">Aspergillus kawachii</name>
    <name type="common">White koji mold</name>
    <name type="synonym">Aspergillus awamori var. kawachi</name>
    <dbReference type="NCBI Taxonomy" id="1069201"/>
    <lineage>
        <taxon>Eukaryota</taxon>
        <taxon>Fungi</taxon>
        <taxon>Dikarya</taxon>
        <taxon>Ascomycota</taxon>
        <taxon>Pezizomycotina</taxon>
        <taxon>Eurotiomycetes</taxon>
        <taxon>Eurotiomycetidae</taxon>
        <taxon>Eurotiales</taxon>
        <taxon>Aspergillaceae</taxon>
        <taxon>Aspergillus</taxon>
        <taxon>Aspergillus subgen. Circumdati</taxon>
    </lineage>
</organism>